<dbReference type="Gene3D" id="3.30.70.270">
    <property type="match status" value="1"/>
</dbReference>
<dbReference type="Pfam" id="PF07695">
    <property type="entry name" value="7TMR-DISM_7TM"/>
    <property type="match status" value="1"/>
</dbReference>
<dbReference type="GO" id="GO:0052621">
    <property type="term" value="F:diguanylate cyclase activity"/>
    <property type="evidence" value="ECO:0007669"/>
    <property type="project" value="UniProtKB-EC"/>
</dbReference>
<comment type="caution">
    <text evidence="6">The sequence shown here is derived from an EMBL/GenBank/DDBJ whole genome shotgun (WGS) entry which is preliminary data.</text>
</comment>
<feature type="domain" description="GGDEF" evidence="5">
    <location>
        <begin position="455"/>
        <end position="585"/>
    </location>
</feature>
<dbReference type="Pfam" id="PF00990">
    <property type="entry name" value="GGDEF"/>
    <property type="match status" value="1"/>
</dbReference>
<dbReference type="EMBL" id="VHSG01000005">
    <property type="protein sequence ID" value="TQV84800.1"/>
    <property type="molecule type" value="Genomic_DNA"/>
</dbReference>
<evidence type="ECO:0000256" key="4">
    <source>
        <dbReference type="SAM" id="Phobius"/>
    </source>
</evidence>
<dbReference type="PANTHER" id="PTHR45138:SF9">
    <property type="entry name" value="DIGUANYLATE CYCLASE DGCM-RELATED"/>
    <property type="match status" value="1"/>
</dbReference>
<evidence type="ECO:0000313" key="6">
    <source>
        <dbReference type="EMBL" id="TQV84800.1"/>
    </source>
</evidence>
<dbReference type="GO" id="GO:0005886">
    <property type="term" value="C:plasma membrane"/>
    <property type="evidence" value="ECO:0007669"/>
    <property type="project" value="TreeGrafter"/>
</dbReference>
<dbReference type="SMART" id="SM00267">
    <property type="entry name" value="GGDEF"/>
    <property type="match status" value="1"/>
</dbReference>
<dbReference type="EC" id="2.7.7.65" evidence="2"/>
<feature type="transmembrane region" description="Helical" evidence="4">
    <location>
        <begin position="313"/>
        <end position="331"/>
    </location>
</feature>
<protein>
    <recommendedName>
        <fullName evidence="2">diguanylate cyclase</fullName>
        <ecNumber evidence="2">2.7.7.65</ecNumber>
    </recommendedName>
</protein>
<proteinExistence type="predicted"/>
<dbReference type="PROSITE" id="PS50887">
    <property type="entry name" value="GGDEF"/>
    <property type="match status" value="1"/>
</dbReference>
<dbReference type="CDD" id="cd01949">
    <property type="entry name" value="GGDEF"/>
    <property type="match status" value="1"/>
</dbReference>
<dbReference type="Proteomes" id="UP000319732">
    <property type="component" value="Unassembled WGS sequence"/>
</dbReference>
<evidence type="ECO:0000313" key="7">
    <source>
        <dbReference type="Proteomes" id="UP000319732"/>
    </source>
</evidence>
<feature type="transmembrane region" description="Helical" evidence="4">
    <location>
        <begin position="275"/>
        <end position="292"/>
    </location>
</feature>
<dbReference type="PANTHER" id="PTHR45138">
    <property type="entry name" value="REGULATORY COMPONENTS OF SENSORY TRANSDUCTION SYSTEM"/>
    <property type="match status" value="1"/>
</dbReference>
<dbReference type="GO" id="GO:1902201">
    <property type="term" value="P:negative regulation of bacterial-type flagellum-dependent cell motility"/>
    <property type="evidence" value="ECO:0007669"/>
    <property type="project" value="TreeGrafter"/>
</dbReference>
<accession>A0A545U5Q6</accession>
<dbReference type="InterPro" id="IPR011622">
    <property type="entry name" value="7TMR_DISM_rcpt_extracell_dom2"/>
</dbReference>
<evidence type="ECO:0000259" key="5">
    <source>
        <dbReference type="PROSITE" id="PS50887"/>
    </source>
</evidence>
<evidence type="ECO:0000256" key="3">
    <source>
        <dbReference type="ARBA" id="ARBA00034247"/>
    </source>
</evidence>
<comment type="cofactor">
    <cofactor evidence="1">
        <name>Mg(2+)</name>
        <dbReference type="ChEBI" id="CHEBI:18420"/>
    </cofactor>
</comment>
<dbReference type="Pfam" id="PF07696">
    <property type="entry name" value="7TMR-DISMED2"/>
    <property type="match status" value="1"/>
</dbReference>
<dbReference type="InterPro" id="IPR050469">
    <property type="entry name" value="Diguanylate_Cyclase"/>
</dbReference>
<feature type="transmembrane region" description="Helical" evidence="4">
    <location>
        <begin position="366"/>
        <end position="386"/>
    </location>
</feature>
<keyword evidence="7" id="KW-1185">Reference proteome</keyword>
<organism evidence="6 7">
    <name type="scientific">Exilibacterium tricleocarpae</name>
    <dbReference type="NCBI Taxonomy" id="2591008"/>
    <lineage>
        <taxon>Bacteria</taxon>
        <taxon>Pseudomonadati</taxon>
        <taxon>Pseudomonadota</taxon>
        <taxon>Gammaproteobacteria</taxon>
        <taxon>Cellvibrionales</taxon>
        <taxon>Cellvibrionaceae</taxon>
        <taxon>Exilibacterium</taxon>
    </lineage>
</organism>
<feature type="transmembrane region" description="Helical" evidence="4">
    <location>
        <begin position="398"/>
        <end position="416"/>
    </location>
</feature>
<dbReference type="InterPro" id="IPR000160">
    <property type="entry name" value="GGDEF_dom"/>
</dbReference>
<reference evidence="6 7" key="1">
    <citation type="submission" date="2019-06" db="EMBL/GenBank/DDBJ databases">
        <title>Whole genome sequence for Cellvibrionaceae sp. R142.</title>
        <authorList>
            <person name="Wang G."/>
        </authorList>
    </citation>
    <scope>NUCLEOTIDE SEQUENCE [LARGE SCALE GENOMIC DNA]</scope>
    <source>
        <strain evidence="6 7">R142</strain>
    </source>
</reference>
<keyword evidence="4" id="KW-0812">Transmembrane</keyword>
<sequence>MRIDLFNAWVRAVNAWVARTAPGIGVYVLLGGLWTPDTALAQFEGSAAPGGSSFTVRDNMEGLKLSDHIQLLEDRQANLTISDVKRLDRLGKFAPPGSISPNIGYTKSAWWVKVTLVNTNPEELDVILRQIYPLIDYIDLWEAQGEDNWTLHRTGDMRPFHERDIEHKDFLFRMTLPPDSRTVHYLRYETEGPIDISLSMYTPLKLIKALSKEQLAYGLYYGGFLVLVIYNLFIFIAVRDRVFLYYLLYVVSYGLYMACHNGLAFQFLWPDYPGWGNQSLVVLLALSLFWALQFSRKILSIASFSPRLDKISLALLAVVFISLCGAIVFPYSFMIVALSILTMVEMPLILCMGVLCLLAGFAPARYFMVAWSALIFGVIVYMLKIFGLLPHTFFTENGFQIGSLIEMVLLSLALGSRVNDLKRQSRTDALTSLANRREFDEILRSEFHRAYRHGQPLSLLMIDIDYFKSFNDRFGHAKGDEVLKMVGGLLNSNVRKPNIPCRFGGEEFAVVLPRTNCREAITLAERLRRKVEEKNLGAEQVTISIGLACAADGAISSVSQLLDAADRALYYAKEQGRNRVINIEELEPMFNLVNS</sequence>
<evidence type="ECO:0000256" key="2">
    <source>
        <dbReference type="ARBA" id="ARBA00012528"/>
    </source>
</evidence>
<gene>
    <name evidence="6" type="ORF">FKG94_04600</name>
</gene>
<dbReference type="OrthoDB" id="9812260at2"/>
<dbReference type="InterPro" id="IPR011623">
    <property type="entry name" value="7TMR_DISM_rcpt_extracell_dom1"/>
</dbReference>
<dbReference type="Gene3D" id="2.60.40.2380">
    <property type="match status" value="1"/>
</dbReference>
<feature type="transmembrane region" description="Helical" evidence="4">
    <location>
        <begin position="245"/>
        <end position="269"/>
    </location>
</feature>
<dbReference type="GO" id="GO:0043709">
    <property type="term" value="P:cell adhesion involved in single-species biofilm formation"/>
    <property type="evidence" value="ECO:0007669"/>
    <property type="project" value="TreeGrafter"/>
</dbReference>
<dbReference type="InterPro" id="IPR043128">
    <property type="entry name" value="Rev_trsase/Diguanyl_cyclase"/>
</dbReference>
<feature type="transmembrane region" description="Helical" evidence="4">
    <location>
        <begin position="337"/>
        <end position="359"/>
    </location>
</feature>
<dbReference type="SUPFAM" id="SSF55073">
    <property type="entry name" value="Nucleotide cyclase"/>
    <property type="match status" value="1"/>
</dbReference>
<dbReference type="FunFam" id="3.30.70.270:FF:000001">
    <property type="entry name" value="Diguanylate cyclase domain protein"/>
    <property type="match status" value="1"/>
</dbReference>
<keyword evidence="4" id="KW-0472">Membrane</keyword>
<evidence type="ECO:0000256" key="1">
    <source>
        <dbReference type="ARBA" id="ARBA00001946"/>
    </source>
</evidence>
<dbReference type="RefSeq" id="WP_142903006.1">
    <property type="nucleotide sequence ID" value="NZ_ML660088.1"/>
</dbReference>
<keyword evidence="4" id="KW-1133">Transmembrane helix</keyword>
<dbReference type="InterPro" id="IPR029787">
    <property type="entry name" value="Nucleotide_cyclase"/>
</dbReference>
<feature type="transmembrane region" description="Helical" evidence="4">
    <location>
        <begin position="218"/>
        <end position="238"/>
    </location>
</feature>
<name>A0A545U5Q6_9GAMM</name>
<dbReference type="NCBIfam" id="TIGR00254">
    <property type="entry name" value="GGDEF"/>
    <property type="match status" value="1"/>
</dbReference>
<comment type="catalytic activity">
    <reaction evidence="3">
        <text>2 GTP = 3',3'-c-di-GMP + 2 diphosphate</text>
        <dbReference type="Rhea" id="RHEA:24898"/>
        <dbReference type="ChEBI" id="CHEBI:33019"/>
        <dbReference type="ChEBI" id="CHEBI:37565"/>
        <dbReference type="ChEBI" id="CHEBI:58805"/>
        <dbReference type="EC" id="2.7.7.65"/>
    </reaction>
</comment>
<dbReference type="AlphaFoldDB" id="A0A545U5Q6"/>